<evidence type="ECO:0000259" key="9">
    <source>
        <dbReference type="PROSITE" id="PS50928"/>
    </source>
</evidence>
<dbReference type="GO" id="GO:0005886">
    <property type="term" value="C:plasma membrane"/>
    <property type="evidence" value="ECO:0007669"/>
    <property type="project" value="UniProtKB-SubCell"/>
</dbReference>
<dbReference type="SUPFAM" id="SSF161098">
    <property type="entry name" value="MetI-like"/>
    <property type="match status" value="1"/>
</dbReference>
<sequence length="282" mass="30734">MSVVVDRSPVPSWLTERISNRHLVAIGIGWVTLFFVFPILFLVVESLNFGDGSLFQAYHRATGGVYVSAFVRSFIYGFVTTVLTLVFAYVLAYYLVFASKRVRLLLTLVVVPLWIAYIIRYFGLMLFFSPTGPLAQVTGLEIDLLFTSTAVVLGLTNAYLPFAVLPIYNSLNAIHHETINASRVLGAGQFRTIREVVLPLSMPGIVAAGVIVFILATGSFLGPAVLGGPNQSMIANEIARTFLEAYNIQLASALAVIYTVLLVAFIAAFNAVFNLQEALGNL</sequence>
<comment type="subcellular location">
    <subcellularLocation>
        <location evidence="1 8">Cell membrane</location>
        <topology evidence="1 8">Multi-pass membrane protein</topology>
    </subcellularLocation>
</comment>
<dbReference type="Proteomes" id="UP000296822">
    <property type="component" value="Chromosome"/>
</dbReference>
<proteinExistence type="inferred from homology"/>
<evidence type="ECO:0000256" key="4">
    <source>
        <dbReference type="ARBA" id="ARBA00022475"/>
    </source>
</evidence>
<gene>
    <name evidence="10" type="ORF">DV706_05400</name>
</gene>
<organism evidence="10 11">
    <name type="scientific">Natronorubrum bangense</name>
    <dbReference type="NCBI Taxonomy" id="61858"/>
    <lineage>
        <taxon>Archaea</taxon>
        <taxon>Methanobacteriati</taxon>
        <taxon>Methanobacteriota</taxon>
        <taxon>Stenosarchaea group</taxon>
        <taxon>Halobacteria</taxon>
        <taxon>Halobacteriales</taxon>
        <taxon>Natrialbaceae</taxon>
        <taxon>Natronorubrum</taxon>
    </lineage>
</organism>
<name>A0A4D6HMM9_9EURY</name>
<feature type="domain" description="ABC transmembrane type-1" evidence="9">
    <location>
        <begin position="70"/>
        <end position="267"/>
    </location>
</feature>
<dbReference type="PRINTS" id="PR00173">
    <property type="entry name" value="EDTRNSPORT"/>
</dbReference>
<dbReference type="GeneID" id="39850677"/>
<evidence type="ECO:0000256" key="7">
    <source>
        <dbReference type="ARBA" id="ARBA00023136"/>
    </source>
</evidence>
<evidence type="ECO:0000313" key="10">
    <source>
        <dbReference type="EMBL" id="QCC53977.1"/>
    </source>
</evidence>
<protein>
    <submittedName>
        <fullName evidence="10">ABC transporter permease</fullName>
    </submittedName>
</protein>
<dbReference type="GO" id="GO:0055085">
    <property type="term" value="P:transmembrane transport"/>
    <property type="evidence" value="ECO:0007669"/>
    <property type="project" value="InterPro"/>
</dbReference>
<dbReference type="PANTHER" id="PTHR42929:SF1">
    <property type="entry name" value="INNER MEMBRANE ABC TRANSPORTER PERMEASE PROTEIN YDCU-RELATED"/>
    <property type="match status" value="1"/>
</dbReference>
<evidence type="ECO:0000256" key="8">
    <source>
        <dbReference type="RuleBase" id="RU363032"/>
    </source>
</evidence>
<evidence type="ECO:0000256" key="5">
    <source>
        <dbReference type="ARBA" id="ARBA00022692"/>
    </source>
</evidence>
<dbReference type="RefSeq" id="WP_006066141.1">
    <property type="nucleotide sequence ID" value="NZ_CP031305.1"/>
</dbReference>
<keyword evidence="4" id="KW-1003">Cell membrane</keyword>
<keyword evidence="5 8" id="KW-0812">Transmembrane</keyword>
<dbReference type="InterPro" id="IPR035906">
    <property type="entry name" value="MetI-like_sf"/>
</dbReference>
<reference evidence="10 11" key="1">
    <citation type="journal article" date="2019" name="Nat. Commun.">
        <title>A new type of DNA phosphorothioation-based antiviral system in archaea.</title>
        <authorList>
            <person name="Xiong L."/>
            <person name="Liu S."/>
            <person name="Chen S."/>
            <person name="Xiao Y."/>
            <person name="Zhu B."/>
            <person name="Gao Y."/>
            <person name="Zhang Y."/>
            <person name="Chen B."/>
            <person name="Luo J."/>
            <person name="Deng Z."/>
            <person name="Chen X."/>
            <person name="Wang L."/>
            <person name="Chen S."/>
        </authorList>
    </citation>
    <scope>NUCLEOTIDE SEQUENCE [LARGE SCALE GENOMIC DNA]</scope>
    <source>
        <strain evidence="10 11">JCM 10635</strain>
    </source>
</reference>
<evidence type="ECO:0000313" key="11">
    <source>
        <dbReference type="Proteomes" id="UP000296822"/>
    </source>
</evidence>
<feature type="transmembrane region" description="Helical" evidence="8">
    <location>
        <begin position="104"/>
        <end position="124"/>
    </location>
</feature>
<feature type="transmembrane region" description="Helical" evidence="8">
    <location>
        <begin position="23"/>
        <end position="44"/>
    </location>
</feature>
<feature type="transmembrane region" description="Helical" evidence="8">
    <location>
        <begin position="246"/>
        <end position="273"/>
    </location>
</feature>
<feature type="transmembrane region" description="Helical" evidence="8">
    <location>
        <begin position="74"/>
        <end position="97"/>
    </location>
</feature>
<dbReference type="Gene3D" id="1.10.3720.10">
    <property type="entry name" value="MetI-like"/>
    <property type="match status" value="1"/>
</dbReference>
<keyword evidence="7 8" id="KW-0472">Membrane</keyword>
<evidence type="ECO:0000256" key="3">
    <source>
        <dbReference type="ARBA" id="ARBA00022448"/>
    </source>
</evidence>
<feature type="transmembrane region" description="Helical" evidence="8">
    <location>
        <begin position="144"/>
        <end position="168"/>
    </location>
</feature>
<keyword evidence="3 8" id="KW-0813">Transport</keyword>
<dbReference type="AlphaFoldDB" id="A0A4D6HMM9"/>
<feature type="transmembrane region" description="Helical" evidence="8">
    <location>
        <begin position="204"/>
        <end position="226"/>
    </location>
</feature>
<evidence type="ECO:0000256" key="2">
    <source>
        <dbReference type="ARBA" id="ARBA00007069"/>
    </source>
</evidence>
<dbReference type="Pfam" id="PF00528">
    <property type="entry name" value="BPD_transp_1"/>
    <property type="match status" value="1"/>
</dbReference>
<accession>A0A4D6HMM9</accession>
<dbReference type="KEGG" id="nbg:DV706_05400"/>
<dbReference type="PANTHER" id="PTHR42929">
    <property type="entry name" value="INNER MEMBRANE ABC TRANSPORTER PERMEASE PROTEIN YDCU-RELATED-RELATED"/>
    <property type="match status" value="1"/>
</dbReference>
<dbReference type="InterPro" id="IPR000515">
    <property type="entry name" value="MetI-like"/>
</dbReference>
<dbReference type="EMBL" id="CP031305">
    <property type="protein sequence ID" value="QCC53977.1"/>
    <property type="molecule type" value="Genomic_DNA"/>
</dbReference>
<evidence type="ECO:0000256" key="6">
    <source>
        <dbReference type="ARBA" id="ARBA00022989"/>
    </source>
</evidence>
<keyword evidence="6 8" id="KW-1133">Transmembrane helix</keyword>
<evidence type="ECO:0000256" key="1">
    <source>
        <dbReference type="ARBA" id="ARBA00004651"/>
    </source>
</evidence>
<comment type="similarity">
    <text evidence="2">Belongs to the binding-protein-dependent transport system permease family. CysTW subfamily.</text>
</comment>
<dbReference type="CDD" id="cd06261">
    <property type="entry name" value="TM_PBP2"/>
    <property type="match status" value="1"/>
</dbReference>
<dbReference type="PROSITE" id="PS50928">
    <property type="entry name" value="ABC_TM1"/>
    <property type="match status" value="1"/>
</dbReference>